<evidence type="ECO:0000313" key="2">
    <source>
        <dbReference type="EMBL" id="HJG28949.1"/>
    </source>
</evidence>
<organism evidence="2 3">
    <name type="scientific">Subdoligranulum variabile</name>
    <dbReference type="NCBI Taxonomy" id="214851"/>
    <lineage>
        <taxon>Bacteria</taxon>
        <taxon>Bacillati</taxon>
        <taxon>Bacillota</taxon>
        <taxon>Clostridia</taxon>
        <taxon>Eubacteriales</taxon>
        <taxon>Oscillospiraceae</taxon>
        <taxon>Subdoligranulum</taxon>
    </lineage>
</organism>
<keyword evidence="2" id="KW-0413">Isomerase</keyword>
<dbReference type="Proteomes" id="UP000782880">
    <property type="component" value="Unassembled WGS sequence"/>
</dbReference>
<evidence type="ECO:0000259" key="1">
    <source>
        <dbReference type="Pfam" id="PF01261"/>
    </source>
</evidence>
<dbReference type="InterPro" id="IPR050312">
    <property type="entry name" value="IolE/XylAMocC-like"/>
</dbReference>
<dbReference type="SUPFAM" id="SSF51658">
    <property type="entry name" value="Xylose isomerase-like"/>
    <property type="match status" value="1"/>
</dbReference>
<name>A0A921IKN3_9FIRM</name>
<protein>
    <submittedName>
        <fullName evidence="2">Sugar phosphate isomerase/epimerase</fullName>
    </submittedName>
</protein>
<comment type="caution">
    <text evidence="2">The sequence shown here is derived from an EMBL/GenBank/DDBJ whole genome shotgun (WGS) entry which is preliminary data.</text>
</comment>
<gene>
    <name evidence="2" type="ORF">K8V20_09970</name>
</gene>
<reference evidence="2" key="1">
    <citation type="journal article" date="2021" name="PeerJ">
        <title>Extensive microbial diversity within the chicken gut microbiome revealed by metagenomics and culture.</title>
        <authorList>
            <person name="Gilroy R."/>
            <person name="Ravi A."/>
            <person name="Getino M."/>
            <person name="Pursley I."/>
            <person name="Horton D.L."/>
            <person name="Alikhan N.F."/>
            <person name="Baker D."/>
            <person name="Gharbi K."/>
            <person name="Hall N."/>
            <person name="Watson M."/>
            <person name="Adriaenssens E.M."/>
            <person name="Foster-Nyarko E."/>
            <person name="Jarju S."/>
            <person name="Secka A."/>
            <person name="Antonio M."/>
            <person name="Oren A."/>
            <person name="Chaudhuri R.R."/>
            <person name="La Ragione R."/>
            <person name="Hildebrand F."/>
            <person name="Pallen M.J."/>
        </authorList>
    </citation>
    <scope>NUCLEOTIDE SEQUENCE</scope>
    <source>
        <strain evidence="2">ChiBcec21-2208</strain>
    </source>
</reference>
<sequence length="283" mass="30709">MNKLGINLWNWVPGLGEACLGLPAKVADMGFTAIELPMTVPDPGAALEQEIRSTGLAVSLCAALGAGRDLSSFDAEVRRSTLQYLTQCLQTGERLGATVLAGPLYAGGGKRHALPPDERSREWELAVTGLQELARRARECGMTLALEPLCRYRTSVVNTVDQALRMIDDIGSPNVGLHYDTFHACLEEADLLSSLSRALQAGKVLHFHACANNRGAPGQGLVPWNDVLRLLQEEHYRGHITMETFAPGGLDASWVHVHPEPDEVARSGLAFLRSFFEQHPPVA</sequence>
<dbReference type="EMBL" id="DYVE01000257">
    <property type="protein sequence ID" value="HJG28949.1"/>
    <property type="molecule type" value="Genomic_DNA"/>
</dbReference>
<dbReference type="Gene3D" id="3.20.20.150">
    <property type="entry name" value="Divalent-metal-dependent TIM barrel enzymes"/>
    <property type="match status" value="1"/>
</dbReference>
<evidence type="ECO:0000313" key="3">
    <source>
        <dbReference type="Proteomes" id="UP000782880"/>
    </source>
</evidence>
<dbReference type="PANTHER" id="PTHR12110">
    <property type="entry name" value="HYDROXYPYRUVATE ISOMERASE"/>
    <property type="match status" value="1"/>
</dbReference>
<reference evidence="2" key="2">
    <citation type="submission" date="2021-09" db="EMBL/GenBank/DDBJ databases">
        <authorList>
            <person name="Gilroy R."/>
        </authorList>
    </citation>
    <scope>NUCLEOTIDE SEQUENCE</scope>
    <source>
        <strain evidence="2">ChiBcec21-2208</strain>
    </source>
</reference>
<accession>A0A921IKN3</accession>
<dbReference type="AlphaFoldDB" id="A0A921IKN3"/>
<dbReference type="InterPro" id="IPR013022">
    <property type="entry name" value="Xyl_isomerase-like_TIM-brl"/>
</dbReference>
<dbReference type="Pfam" id="PF01261">
    <property type="entry name" value="AP_endonuc_2"/>
    <property type="match status" value="1"/>
</dbReference>
<feature type="domain" description="Xylose isomerase-like TIM barrel" evidence="1">
    <location>
        <begin position="24"/>
        <end position="274"/>
    </location>
</feature>
<dbReference type="GO" id="GO:0016853">
    <property type="term" value="F:isomerase activity"/>
    <property type="evidence" value="ECO:0007669"/>
    <property type="project" value="UniProtKB-KW"/>
</dbReference>
<proteinExistence type="predicted"/>
<dbReference type="InterPro" id="IPR036237">
    <property type="entry name" value="Xyl_isomerase-like_sf"/>
</dbReference>